<feature type="domain" description="AMP-dependent synthetase/ligase" evidence="6">
    <location>
        <begin position="8"/>
        <end position="361"/>
    </location>
</feature>
<keyword evidence="9" id="KW-1185">Reference proteome</keyword>
<dbReference type="Gene3D" id="3.30.300.30">
    <property type="match status" value="1"/>
</dbReference>
<dbReference type="PANTHER" id="PTHR43767">
    <property type="entry name" value="LONG-CHAIN-FATTY-ACID--COA LIGASE"/>
    <property type="match status" value="1"/>
</dbReference>
<dbReference type="RefSeq" id="WP_188610948.1">
    <property type="nucleotide sequence ID" value="NZ_BMGG01000007.1"/>
</dbReference>
<dbReference type="InterPro" id="IPR050237">
    <property type="entry name" value="ATP-dep_AMP-bd_enzyme"/>
</dbReference>
<dbReference type="EMBL" id="BMGG01000007">
    <property type="protein sequence ID" value="GGC77802.1"/>
    <property type="molecule type" value="Genomic_DNA"/>
</dbReference>
<evidence type="ECO:0000313" key="8">
    <source>
        <dbReference type="EMBL" id="GGC77802.1"/>
    </source>
</evidence>
<reference evidence="8" key="1">
    <citation type="journal article" date="2014" name="Int. J. Syst. Evol. Microbiol.">
        <title>Complete genome sequence of Corynebacterium casei LMG S-19264T (=DSM 44701T), isolated from a smear-ripened cheese.</title>
        <authorList>
            <consortium name="US DOE Joint Genome Institute (JGI-PGF)"/>
            <person name="Walter F."/>
            <person name="Albersmeier A."/>
            <person name="Kalinowski J."/>
            <person name="Ruckert C."/>
        </authorList>
    </citation>
    <scope>NUCLEOTIDE SEQUENCE</scope>
    <source>
        <strain evidence="8">CGMCC 1.12919</strain>
    </source>
</reference>
<evidence type="ECO:0000313" key="9">
    <source>
        <dbReference type="Proteomes" id="UP000637002"/>
    </source>
</evidence>
<dbReference type="PANTHER" id="PTHR43767:SF1">
    <property type="entry name" value="NONRIBOSOMAL PEPTIDE SYNTHASE PES1 (EUROFUNG)-RELATED"/>
    <property type="match status" value="1"/>
</dbReference>
<sequence length="501" mass="54380">MNAADILRRSARLYDDRPVLYFRDRPMGRVAFDLLARKGVAILADAGVAPGDRVAILAGNKPEWLACYFAILAVGAVIVPINPALTPNEIAYIVDDSAPAVIFVDDALRQNLAAASHHPKVVSLPSDSRAASDWDRYAGPPAQDFAPVAVAPEDPSIIYYTSGTTGRPKGAVMPHRSTLSTYESTARWLGLSPADTVVITGSFAFILHSTLAAGSHLGAGGTLVIQERFHPQNALTAILRYRGTVIFWVPTMYVMACEFAEKNLIDLSSLRICISAGAPLPWAVAERFHALFGKHVLSGWGMSEGTPVTGFDPSGSGRPESIGKPLEGCVVRVLDNAGNEVGLHEVGELVYLSPKNMTGYLKRPAETAETLRDGWIHSGDLGWRDQDGYLYISGRKKDMIIRGGAKIYPAEVEEIVMRSEDILESAIVGGPDIRFGERIVAFVTAREGKKLDLSVLRAYCEKNLASYKVPQEFIVVDDLPRGPTGKILKRVLRDRLFGEAL</sequence>
<accession>A0A916UMJ4</accession>
<proteinExistence type="inferred from homology"/>
<reference evidence="8" key="2">
    <citation type="submission" date="2020-09" db="EMBL/GenBank/DDBJ databases">
        <authorList>
            <person name="Sun Q."/>
            <person name="Zhou Y."/>
        </authorList>
    </citation>
    <scope>NUCLEOTIDE SEQUENCE</scope>
    <source>
        <strain evidence="8">CGMCC 1.12919</strain>
    </source>
</reference>
<protein>
    <recommendedName>
        <fullName evidence="5">3-methylmercaptopropionyl-CoA ligase</fullName>
        <ecNumber evidence="4">6.2.1.44</ecNumber>
    </recommendedName>
</protein>
<evidence type="ECO:0000256" key="2">
    <source>
        <dbReference type="ARBA" id="ARBA00022598"/>
    </source>
</evidence>
<dbReference type="PROSITE" id="PS00455">
    <property type="entry name" value="AMP_BINDING"/>
    <property type="match status" value="1"/>
</dbReference>
<dbReference type="Proteomes" id="UP000637002">
    <property type="component" value="Unassembled WGS sequence"/>
</dbReference>
<feature type="domain" description="AMP-binding enzyme C-terminal" evidence="7">
    <location>
        <begin position="411"/>
        <end position="486"/>
    </location>
</feature>
<evidence type="ECO:0000259" key="6">
    <source>
        <dbReference type="Pfam" id="PF00501"/>
    </source>
</evidence>
<dbReference type="Pfam" id="PF13193">
    <property type="entry name" value="AMP-binding_C"/>
    <property type="match status" value="1"/>
</dbReference>
<dbReference type="InterPro" id="IPR020845">
    <property type="entry name" value="AMP-binding_CS"/>
</dbReference>
<dbReference type="InterPro" id="IPR042099">
    <property type="entry name" value="ANL_N_sf"/>
</dbReference>
<comment type="caution">
    <text evidence="8">The sequence shown here is derived from an EMBL/GenBank/DDBJ whole genome shotgun (WGS) entry which is preliminary data.</text>
</comment>
<dbReference type="InterPro" id="IPR045851">
    <property type="entry name" value="AMP-bd_C_sf"/>
</dbReference>
<comment type="similarity">
    <text evidence="1">Belongs to the ATP-dependent AMP-binding enzyme family.</text>
</comment>
<gene>
    <name evidence="8" type="primary">lcfB</name>
    <name evidence="8" type="ORF">GCM10010994_40120</name>
</gene>
<keyword evidence="2 8" id="KW-0436">Ligase</keyword>
<dbReference type="InterPro" id="IPR000873">
    <property type="entry name" value="AMP-dep_synth/lig_dom"/>
</dbReference>
<comment type="catalytic activity">
    <reaction evidence="3">
        <text>3-(methylsulfanyl)propanoate + ATP + CoA = 3-(methylsulfanyl)propanoyl-CoA + AMP + diphosphate</text>
        <dbReference type="Rhea" id="RHEA:43052"/>
        <dbReference type="ChEBI" id="CHEBI:30616"/>
        <dbReference type="ChEBI" id="CHEBI:33019"/>
        <dbReference type="ChEBI" id="CHEBI:49016"/>
        <dbReference type="ChEBI" id="CHEBI:57287"/>
        <dbReference type="ChEBI" id="CHEBI:82815"/>
        <dbReference type="ChEBI" id="CHEBI:456215"/>
        <dbReference type="EC" id="6.2.1.44"/>
    </reaction>
    <physiologicalReaction direction="left-to-right" evidence="3">
        <dbReference type="Rhea" id="RHEA:43053"/>
    </physiologicalReaction>
</comment>
<dbReference type="Pfam" id="PF00501">
    <property type="entry name" value="AMP-binding"/>
    <property type="match status" value="1"/>
</dbReference>
<evidence type="ECO:0000259" key="7">
    <source>
        <dbReference type="Pfam" id="PF13193"/>
    </source>
</evidence>
<organism evidence="8 9">
    <name type="scientific">Chelatococcus reniformis</name>
    <dbReference type="NCBI Taxonomy" id="1494448"/>
    <lineage>
        <taxon>Bacteria</taxon>
        <taxon>Pseudomonadati</taxon>
        <taxon>Pseudomonadota</taxon>
        <taxon>Alphaproteobacteria</taxon>
        <taxon>Hyphomicrobiales</taxon>
        <taxon>Chelatococcaceae</taxon>
        <taxon>Chelatococcus</taxon>
    </lineage>
</organism>
<name>A0A916UMJ4_9HYPH</name>
<evidence type="ECO:0000256" key="4">
    <source>
        <dbReference type="ARBA" id="ARBA00066616"/>
    </source>
</evidence>
<evidence type="ECO:0000256" key="5">
    <source>
        <dbReference type="ARBA" id="ARBA00067668"/>
    </source>
</evidence>
<dbReference type="EC" id="6.2.1.44" evidence="4"/>
<dbReference type="SUPFAM" id="SSF56801">
    <property type="entry name" value="Acetyl-CoA synthetase-like"/>
    <property type="match status" value="1"/>
</dbReference>
<dbReference type="AlphaFoldDB" id="A0A916UMJ4"/>
<evidence type="ECO:0000256" key="1">
    <source>
        <dbReference type="ARBA" id="ARBA00006432"/>
    </source>
</evidence>
<evidence type="ECO:0000256" key="3">
    <source>
        <dbReference type="ARBA" id="ARBA00051915"/>
    </source>
</evidence>
<dbReference type="InterPro" id="IPR025110">
    <property type="entry name" value="AMP-bd_C"/>
</dbReference>
<dbReference type="GO" id="GO:0016878">
    <property type="term" value="F:acid-thiol ligase activity"/>
    <property type="evidence" value="ECO:0007669"/>
    <property type="project" value="UniProtKB-ARBA"/>
</dbReference>
<dbReference type="Gene3D" id="3.40.50.12780">
    <property type="entry name" value="N-terminal domain of ligase-like"/>
    <property type="match status" value="1"/>
</dbReference>
<dbReference type="FunFam" id="3.30.300.30:FF:000008">
    <property type="entry name" value="2,3-dihydroxybenzoate-AMP ligase"/>
    <property type="match status" value="1"/>
</dbReference>